<dbReference type="InterPro" id="IPR001279">
    <property type="entry name" value="Metallo-B-lactamas"/>
</dbReference>
<protein>
    <submittedName>
        <fullName evidence="2">MBL fold metallo-hydrolase</fullName>
    </submittedName>
</protein>
<dbReference type="GO" id="GO:0016787">
    <property type="term" value="F:hydrolase activity"/>
    <property type="evidence" value="ECO:0007669"/>
    <property type="project" value="UniProtKB-KW"/>
</dbReference>
<feature type="domain" description="Metallo-beta-lactamase" evidence="1">
    <location>
        <begin position="24"/>
        <end position="194"/>
    </location>
</feature>
<dbReference type="SMART" id="SM00849">
    <property type="entry name" value="Lactamase_B"/>
    <property type="match status" value="1"/>
</dbReference>
<accession>A0A6I0F5P6</accession>
<dbReference type="CDD" id="cd06262">
    <property type="entry name" value="metallo-hydrolase-like_MBL-fold"/>
    <property type="match status" value="1"/>
</dbReference>
<keyword evidence="3" id="KW-1185">Reference proteome</keyword>
<dbReference type="Gene3D" id="3.60.15.10">
    <property type="entry name" value="Ribonuclease Z/Hydroxyacylglutathione hydrolase-like"/>
    <property type="match status" value="1"/>
</dbReference>
<proteinExistence type="predicted"/>
<evidence type="ECO:0000313" key="3">
    <source>
        <dbReference type="Proteomes" id="UP000432715"/>
    </source>
</evidence>
<dbReference type="Proteomes" id="UP000432715">
    <property type="component" value="Unassembled WGS sequence"/>
</dbReference>
<reference evidence="2 3" key="1">
    <citation type="submission" date="2019-10" db="EMBL/GenBank/DDBJ databases">
        <title>Alkaliphilus serpentinus sp. nov. and Alkaliphilus pronyensis sp. nov., two novel anaerobic alkaliphilic species isolated from the serpentinized-hosted hydrothermal field of the Prony Bay (New Caledonia).</title>
        <authorList>
            <person name="Postec A."/>
        </authorList>
    </citation>
    <scope>NUCLEOTIDE SEQUENCE [LARGE SCALE GENOMIC DNA]</scope>
    <source>
        <strain evidence="2 3">LacV</strain>
    </source>
</reference>
<keyword evidence="2" id="KW-0378">Hydrolase</keyword>
<gene>
    <name evidence="2" type="ORF">F8154_12840</name>
</gene>
<dbReference type="AlphaFoldDB" id="A0A6I0F5P6"/>
<dbReference type="SUPFAM" id="SSF56281">
    <property type="entry name" value="Metallo-hydrolase/oxidoreductase"/>
    <property type="match status" value="1"/>
</dbReference>
<evidence type="ECO:0000313" key="2">
    <source>
        <dbReference type="EMBL" id="KAB3531305.1"/>
    </source>
</evidence>
<name>A0A6I0F5P6_9FIRM</name>
<dbReference type="PANTHER" id="PTHR42951">
    <property type="entry name" value="METALLO-BETA-LACTAMASE DOMAIN-CONTAINING"/>
    <property type="match status" value="1"/>
</dbReference>
<dbReference type="OrthoDB" id="9761531at2"/>
<sequence>MIRNEITKDLVEYIFEPEEGKHFGNKILALIHGNKVMLIDTAYEYQALEVLEDLKAREQVIDSIIIGHFHDDHMNGLKVLPKATVYGSSQYKTTLDRWTKPEEHKYFTPDIIVKDKMEIEFGEHKITMIPFPGHSICGILIDIDGRYLHIGDELMFSNEGKPLLPCVDLAGVKLQYESTEKLSKYTKHIFIPAHGLTIKGENRIKEEINNVLNYFRNIINSSKKLTYEEATRNCSREFLHSEWFSFIYD</sequence>
<comment type="caution">
    <text evidence="2">The sequence shown here is derived from an EMBL/GenBank/DDBJ whole genome shotgun (WGS) entry which is preliminary data.</text>
</comment>
<dbReference type="Pfam" id="PF00753">
    <property type="entry name" value="Lactamase_B"/>
    <property type="match status" value="1"/>
</dbReference>
<dbReference type="InterPro" id="IPR036866">
    <property type="entry name" value="RibonucZ/Hydroxyglut_hydro"/>
</dbReference>
<evidence type="ECO:0000259" key="1">
    <source>
        <dbReference type="SMART" id="SM00849"/>
    </source>
</evidence>
<dbReference type="RefSeq" id="WP_151862023.1">
    <property type="nucleotide sequence ID" value="NZ_WBZC01000057.1"/>
</dbReference>
<dbReference type="EMBL" id="WBZC01000057">
    <property type="protein sequence ID" value="KAB3531305.1"/>
    <property type="molecule type" value="Genomic_DNA"/>
</dbReference>
<dbReference type="InterPro" id="IPR050855">
    <property type="entry name" value="NDM-1-like"/>
</dbReference>
<organism evidence="2 3">
    <name type="scientific">Alkaliphilus pronyensis</name>
    <dbReference type="NCBI Taxonomy" id="1482732"/>
    <lineage>
        <taxon>Bacteria</taxon>
        <taxon>Bacillati</taxon>
        <taxon>Bacillota</taxon>
        <taxon>Clostridia</taxon>
        <taxon>Peptostreptococcales</taxon>
        <taxon>Natronincolaceae</taxon>
        <taxon>Alkaliphilus</taxon>
    </lineage>
</organism>